<organism evidence="2 3">
    <name type="scientific">Dryococelus australis</name>
    <dbReference type="NCBI Taxonomy" id="614101"/>
    <lineage>
        <taxon>Eukaryota</taxon>
        <taxon>Metazoa</taxon>
        <taxon>Ecdysozoa</taxon>
        <taxon>Arthropoda</taxon>
        <taxon>Hexapoda</taxon>
        <taxon>Insecta</taxon>
        <taxon>Pterygota</taxon>
        <taxon>Neoptera</taxon>
        <taxon>Polyneoptera</taxon>
        <taxon>Phasmatodea</taxon>
        <taxon>Verophasmatodea</taxon>
        <taxon>Anareolatae</taxon>
        <taxon>Phasmatidae</taxon>
        <taxon>Eurycanthinae</taxon>
        <taxon>Dryococelus</taxon>
    </lineage>
</organism>
<feature type="domain" description="Reverse transcriptase" evidence="1">
    <location>
        <begin position="140"/>
        <end position="279"/>
    </location>
</feature>
<sequence length="834" mass="94300">MKSKMVAGKKMADSTVAGNKLEAVRSRNVQCKGRNLQLSRTNIVLQAHNGSQIRVFGPVLLEIRLRNMWIRSDDMTGVHNSAGFWMFSKSIQINFKARFGSGIKTIEQGPPCDIISKVDKPTKWVNLLVIVEKAEGSLCVSLDPQALNKAINKQYYEIPTINDLKGKKGKAKVFSVLNLKESFWQIRLMEDGRKYCTFSTVYGCYCFNVLPFGSEISAEAFQEICEAHFDDIYGLFIYTDEYYRILDKELLRARELNIKFNVRKFQYFPEIVKYFGHEIIEEWEAGIHGKENTKHVLKSTNSSELGPKFTNSHTDSSNCVIGSVLLQEGHSVMFASKSLSKSEGSQTYRADAVGRATFTEVTSNFDGSLNEAVGTINVSDVKHSDPTLQRLVLHQNGWPTRKSKIPDHFKFDYNLRNEIGIANGLVLGYRIVVPLVMRHATLQKQRPKDVLNIFFIRLIWILMFRPFLNLDCVKKHYSKKGKEQSLLDDVCNCTLEEIGCDFDYGGECYLIVADYYSKRFALKPVSSKTTATVIKELKTIFATHGVPEIVSVSLDDEISQSLPPAPIILGQMASMKYFQELNTLVMGSPHSAAQLFSRTTRSTLPVDGSLLTARLVSGFSDYQSHRNYVNRRNCDKTARQSRRISYKGQQVVFLKTNGDVFGVKLVSQECLRPVIVKDREGKVFSRSTYYVKPSFVKRSVNLRVRVGRSMGCVSGQSTTDSSSMATANVASGAPLRPGFAMHGRIGNRRLHSDQDLSVFPQALASNNVDCKPYLVSPPWSRLTSDQLREEWVSRSSWDHDLTVDRVLSFLFVRLNVRFERIILQCNAAPHLWHV</sequence>
<protein>
    <recommendedName>
        <fullName evidence="1">Reverse transcriptase domain-containing protein</fullName>
    </recommendedName>
</protein>
<dbReference type="Gene3D" id="3.30.70.270">
    <property type="match status" value="1"/>
</dbReference>
<evidence type="ECO:0000313" key="2">
    <source>
        <dbReference type="EMBL" id="KAJ8870405.1"/>
    </source>
</evidence>
<gene>
    <name evidence="2" type="ORF">PR048_029426</name>
</gene>
<dbReference type="PANTHER" id="PTHR37984:SF5">
    <property type="entry name" value="PROTEIN NYNRIN-LIKE"/>
    <property type="match status" value="1"/>
</dbReference>
<comment type="caution">
    <text evidence="2">The sequence shown here is derived from an EMBL/GenBank/DDBJ whole genome shotgun (WGS) entry which is preliminary data.</text>
</comment>
<name>A0ABQ9GDB9_9NEOP</name>
<dbReference type="PANTHER" id="PTHR37984">
    <property type="entry name" value="PROTEIN CBG26694"/>
    <property type="match status" value="1"/>
</dbReference>
<dbReference type="Pfam" id="PF00078">
    <property type="entry name" value="RVT_1"/>
    <property type="match status" value="1"/>
</dbReference>
<proteinExistence type="predicted"/>
<keyword evidence="3" id="KW-1185">Reference proteome</keyword>
<reference evidence="2 3" key="1">
    <citation type="submission" date="2023-02" db="EMBL/GenBank/DDBJ databases">
        <title>LHISI_Scaffold_Assembly.</title>
        <authorList>
            <person name="Stuart O.P."/>
            <person name="Cleave R."/>
            <person name="Magrath M.J.L."/>
            <person name="Mikheyev A.S."/>
        </authorList>
    </citation>
    <scope>NUCLEOTIDE SEQUENCE [LARGE SCALE GENOMIC DNA]</scope>
    <source>
        <strain evidence="2">Daus_M_001</strain>
        <tissue evidence="2">Leg muscle</tissue>
    </source>
</reference>
<dbReference type="Proteomes" id="UP001159363">
    <property type="component" value="Chromosome 12"/>
</dbReference>
<accession>A0ABQ9GDB9</accession>
<dbReference type="CDD" id="cd01647">
    <property type="entry name" value="RT_LTR"/>
    <property type="match status" value="1"/>
</dbReference>
<dbReference type="Gene3D" id="3.10.10.10">
    <property type="entry name" value="HIV Type 1 Reverse Transcriptase, subunit A, domain 1"/>
    <property type="match status" value="1"/>
</dbReference>
<dbReference type="InterPro" id="IPR043128">
    <property type="entry name" value="Rev_trsase/Diguanyl_cyclase"/>
</dbReference>
<evidence type="ECO:0000259" key="1">
    <source>
        <dbReference type="Pfam" id="PF00078"/>
    </source>
</evidence>
<evidence type="ECO:0000313" key="3">
    <source>
        <dbReference type="Proteomes" id="UP001159363"/>
    </source>
</evidence>
<dbReference type="Gene3D" id="3.30.420.10">
    <property type="entry name" value="Ribonuclease H-like superfamily/Ribonuclease H"/>
    <property type="match status" value="1"/>
</dbReference>
<dbReference type="InterPro" id="IPR043502">
    <property type="entry name" value="DNA/RNA_pol_sf"/>
</dbReference>
<dbReference type="InterPro" id="IPR050951">
    <property type="entry name" value="Retrovirus_Pol_polyprotein"/>
</dbReference>
<dbReference type="EMBL" id="JARBHB010000013">
    <property type="protein sequence ID" value="KAJ8870405.1"/>
    <property type="molecule type" value="Genomic_DNA"/>
</dbReference>
<dbReference type="InterPro" id="IPR036397">
    <property type="entry name" value="RNaseH_sf"/>
</dbReference>
<dbReference type="SUPFAM" id="SSF56672">
    <property type="entry name" value="DNA/RNA polymerases"/>
    <property type="match status" value="1"/>
</dbReference>
<dbReference type="InterPro" id="IPR000477">
    <property type="entry name" value="RT_dom"/>
</dbReference>